<evidence type="ECO:0000313" key="3">
    <source>
        <dbReference type="Proteomes" id="UP000275078"/>
    </source>
</evidence>
<keyword evidence="3" id="KW-1185">Reference proteome</keyword>
<accession>A0A3N4I0C4</accession>
<feature type="transmembrane region" description="Helical" evidence="1">
    <location>
        <begin position="30"/>
        <end position="50"/>
    </location>
</feature>
<reference evidence="2 3" key="1">
    <citation type="journal article" date="2018" name="Nat. Ecol. Evol.">
        <title>Pezizomycetes genomes reveal the molecular basis of ectomycorrhizal truffle lifestyle.</title>
        <authorList>
            <person name="Murat C."/>
            <person name="Payen T."/>
            <person name="Noel B."/>
            <person name="Kuo A."/>
            <person name="Morin E."/>
            <person name="Chen J."/>
            <person name="Kohler A."/>
            <person name="Krizsan K."/>
            <person name="Balestrini R."/>
            <person name="Da Silva C."/>
            <person name="Montanini B."/>
            <person name="Hainaut M."/>
            <person name="Levati E."/>
            <person name="Barry K.W."/>
            <person name="Belfiori B."/>
            <person name="Cichocki N."/>
            <person name="Clum A."/>
            <person name="Dockter R.B."/>
            <person name="Fauchery L."/>
            <person name="Guy J."/>
            <person name="Iotti M."/>
            <person name="Le Tacon F."/>
            <person name="Lindquist E.A."/>
            <person name="Lipzen A."/>
            <person name="Malagnac F."/>
            <person name="Mello A."/>
            <person name="Molinier V."/>
            <person name="Miyauchi S."/>
            <person name="Poulain J."/>
            <person name="Riccioni C."/>
            <person name="Rubini A."/>
            <person name="Sitrit Y."/>
            <person name="Splivallo R."/>
            <person name="Traeger S."/>
            <person name="Wang M."/>
            <person name="Zifcakova L."/>
            <person name="Wipf D."/>
            <person name="Zambonelli A."/>
            <person name="Paolocci F."/>
            <person name="Nowrousian M."/>
            <person name="Ottonello S."/>
            <person name="Baldrian P."/>
            <person name="Spatafora J.W."/>
            <person name="Henrissat B."/>
            <person name="Nagy L.G."/>
            <person name="Aury J.M."/>
            <person name="Wincker P."/>
            <person name="Grigoriev I.V."/>
            <person name="Bonfante P."/>
            <person name="Martin F.M."/>
        </authorList>
    </citation>
    <scope>NUCLEOTIDE SEQUENCE [LARGE SCALE GENOMIC DNA]</scope>
    <source>
        <strain evidence="2 3">RN42</strain>
    </source>
</reference>
<sequence>MRHDQWFSVILLRFLIVFLRQGIQVFRRYGLHNVYSFFMISLLSGSGWFLSMNHEET</sequence>
<evidence type="ECO:0000256" key="1">
    <source>
        <dbReference type="SAM" id="Phobius"/>
    </source>
</evidence>
<dbReference type="Proteomes" id="UP000275078">
    <property type="component" value="Unassembled WGS sequence"/>
</dbReference>
<keyword evidence="1" id="KW-0472">Membrane</keyword>
<dbReference type="AlphaFoldDB" id="A0A3N4I0C4"/>
<name>A0A3N4I0C4_ASCIM</name>
<organism evidence="2 3">
    <name type="scientific">Ascobolus immersus RN42</name>
    <dbReference type="NCBI Taxonomy" id="1160509"/>
    <lineage>
        <taxon>Eukaryota</taxon>
        <taxon>Fungi</taxon>
        <taxon>Dikarya</taxon>
        <taxon>Ascomycota</taxon>
        <taxon>Pezizomycotina</taxon>
        <taxon>Pezizomycetes</taxon>
        <taxon>Pezizales</taxon>
        <taxon>Ascobolaceae</taxon>
        <taxon>Ascobolus</taxon>
    </lineage>
</organism>
<gene>
    <name evidence="2" type="ORF">BJ508DRAFT_169293</name>
</gene>
<protein>
    <submittedName>
        <fullName evidence="2">Uncharacterized protein</fullName>
    </submittedName>
</protein>
<dbReference type="EMBL" id="ML119724">
    <property type="protein sequence ID" value="RPA77560.1"/>
    <property type="molecule type" value="Genomic_DNA"/>
</dbReference>
<keyword evidence="1" id="KW-1133">Transmembrane helix</keyword>
<keyword evidence="1" id="KW-0812">Transmembrane</keyword>
<proteinExistence type="predicted"/>
<evidence type="ECO:0000313" key="2">
    <source>
        <dbReference type="EMBL" id="RPA77560.1"/>
    </source>
</evidence>